<organism evidence="2">
    <name type="scientific">Arabidopsis lyrata subsp. lyrata</name>
    <name type="common">Lyre-leaved rock-cress</name>
    <dbReference type="NCBI Taxonomy" id="81972"/>
    <lineage>
        <taxon>Eukaryota</taxon>
        <taxon>Viridiplantae</taxon>
        <taxon>Streptophyta</taxon>
        <taxon>Embryophyta</taxon>
        <taxon>Tracheophyta</taxon>
        <taxon>Spermatophyta</taxon>
        <taxon>Magnoliopsida</taxon>
        <taxon>eudicotyledons</taxon>
        <taxon>Gunneridae</taxon>
        <taxon>Pentapetalae</taxon>
        <taxon>rosids</taxon>
        <taxon>malvids</taxon>
        <taxon>Brassicales</taxon>
        <taxon>Brassicaceae</taxon>
        <taxon>Camelineae</taxon>
        <taxon>Arabidopsis</taxon>
    </lineage>
</organism>
<reference evidence="2" key="1">
    <citation type="journal article" date="2011" name="Nat. Genet.">
        <title>The Arabidopsis lyrata genome sequence and the basis of rapid genome size change.</title>
        <authorList>
            <person name="Hu T.T."/>
            <person name="Pattyn P."/>
            <person name="Bakker E.G."/>
            <person name="Cao J."/>
            <person name="Cheng J.-F."/>
            <person name="Clark R.M."/>
            <person name="Fahlgren N."/>
            <person name="Fawcett J.A."/>
            <person name="Grimwood J."/>
            <person name="Gundlach H."/>
            <person name="Haberer G."/>
            <person name="Hollister J.D."/>
            <person name="Ossowski S."/>
            <person name="Ottilar R.P."/>
            <person name="Salamov A.A."/>
            <person name="Schneeberger K."/>
            <person name="Spannagl M."/>
            <person name="Wang X."/>
            <person name="Yang L."/>
            <person name="Nasrallah M.E."/>
            <person name="Bergelson J."/>
            <person name="Carrington J.C."/>
            <person name="Gaut B.S."/>
            <person name="Schmutz J."/>
            <person name="Mayer K.F.X."/>
            <person name="Van de Peer Y."/>
            <person name="Grigoriev I.V."/>
            <person name="Nordborg M."/>
            <person name="Weigel D."/>
            <person name="Guo Y.-L."/>
        </authorList>
    </citation>
    <scope>NUCLEOTIDE SEQUENCE [LARGE SCALE GENOMIC DNA]</scope>
    <source>
        <strain evidence="2">cv. MN47</strain>
    </source>
</reference>
<sequence>MVSSGSSAELNGVLSSWVNHPASKTVTSGSSAELDGVLESWVNYTASETVIRRTRTKRMERLGTITRRTRTKRVKWLRRLLARRNRHISSVRSKGRLRTEKNKEIIVKIQRNIEKREILWEVTNKLTMVGEEIEKPTELAGTKEQGLHVETSERVEKVRV</sequence>
<dbReference type="HOGENOM" id="CLU_1654530_0_0_1"/>
<evidence type="ECO:0000313" key="1">
    <source>
        <dbReference type="EMBL" id="EFH62576.1"/>
    </source>
</evidence>
<gene>
    <name evidence="1" type="ORF">ARALYDRAFT_674847</name>
</gene>
<evidence type="ECO:0000313" key="2">
    <source>
        <dbReference type="Proteomes" id="UP000008694"/>
    </source>
</evidence>
<dbReference type="Proteomes" id="UP000008694">
    <property type="component" value="Unassembled WGS sequence"/>
</dbReference>
<dbReference type="AlphaFoldDB" id="D7L5C6"/>
<name>D7L5C6_ARALL</name>
<dbReference type="Gramene" id="Al_scaffold_0003_4044">
    <property type="protein sequence ID" value="Al_scaffold_0003_4044"/>
    <property type="gene ID" value="Al_scaffold_0003_4044"/>
</dbReference>
<protein>
    <submittedName>
        <fullName evidence="1">Predicted protein</fullName>
    </submittedName>
</protein>
<dbReference type="EMBL" id="GL348715">
    <property type="protein sequence ID" value="EFH62576.1"/>
    <property type="molecule type" value="Genomic_DNA"/>
</dbReference>
<proteinExistence type="predicted"/>
<accession>D7L5C6</accession>
<keyword evidence="2" id="KW-1185">Reference proteome</keyword>